<evidence type="ECO:0000259" key="15">
    <source>
        <dbReference type="SMART" id="SM00642"/>
    </source>
</evidence>
<evidence type="ECO:0000259" key="14">
    <source>
        <dbReference type="SMART" id="SM00632"/>
    </source>
</evidence>
<evidence type="ECO:0000256" key="6">
    <source>
        <dbReference type="ARBA" id="ARBA00022723"/>
    </source>
</evidence>
<evidence type="ECO:0000313" key="17">
    <source>
        <dbReference type="Proteomes" id="UP001500280"/>
    </source>
</evidence>
<dbReference type="SUPFAM" id="SSF51445">
    <property type="entry name" value="(Trans)glycosidases"/>
    <property type="match status" value="1"/>
</dbReference>
<evidence type="ECO:0000256" key="5">
    <source>
        <dbReference type="ARBA" id="ARBA00017303"/>
    </source>
</evidence>
<comment type="similarity">
    <text evidence="3 11">Belongs to the glycosyl hydrolase 13 family.</text>
</comment>
<dbReference type="PANTHER" id="PTHR43447">
    <property type="entry name" value="ALPHA-AMYLASE"/>
    <property type="match status" value="1"/>
</dbReference>
<evidence type="ECO:0000256" key="2">
    <source>
        <dbReference type="ARBA" id="ARBA00001913"/>
    </source>
</evidence>
<evidence type="ECO:0000256" key="12">
    <source>
        <dbReference type="RuleBase" id="RU361134"/>
    </source>
</evidence>
<sequence>MLRKALVVLLGTVLAVVGLPTASATPDGPRDVIVQLFEWNWKSVGRECGAFLGPRGYGAVQVSPPQEHVVLPGQGYPWWQDYQPVSYKIDNTRRGTRADFVAMVNSCHAAGVKVYVDSVINHMTGGSSGGTGSAGSSYTHYNYPGIYQTQDFHHCGRNGNDDIVNYGDRYEVQNCELVDLADLATGSDYVRGRIAAYLNDLLSIGVDGFRLDASKHMPAADIAAIKARLSRPAYLYQEVIYGPGEPVTPDEYVGNGDVHEFRYGQDLAKIFNNERLAYLKTFASPLPSNKAVVFTDNHDTQRGSGVLTFRDNGRYAMANAFMLAWTYGTPTVMSSYEYTSNDQGPPSLSDGRTTDTTCFTNRWRCEHEWRVIANMVAFHNITRGTAVTEWWDNGNDAIAFGRGDKGYLILNDEGSALTGRSFHTNLAPGRYCDVFHGDFTPGNCTGPIYTVDAGGWFRADVGAQDGLALHAAAKVS</sequence>
<organism evidence="16 17">
    <name type="scientific">Kribbella yunnanensis</name>
    <dbReference type="NCBI Taxonomy" id="190194"/>
    <lineage>
        <taxon>Bacteria</taxon>
        <taxon>Bacillati</taxon>
        <taxon>Actinomycetota</taxon>
        <taxon>Actinomycetes</taxon>
        <taxon>Propionibacteriales</taxon>
        <taxon>Kribbellaceae</taxon>
        <taxon>Kribbella</taxon>
    </lineage>
</organism>
<keyword evidence="9 12" id="KW-0119">Carbohydrate metabolism</keyword>
<comment type="catalytic activity">
    <reaction evidence="1 12">
        <text>Endohydrolysis of (1-&gt;4)-alpha-D-glucosidic linkages in polysaccharides containing three or more (1-&gt;4)-alpha-linked D-glucose units.</text>
        <dbReference type="EC" id="3.2.1.1"/>
    </reaction>
</comment>
<keyword evidence="10 12" id="KW-0326">Glycosidase</keyword>
<dbReference type="PRINTS" id="PR00110">
    <property type="entry name" value="ALPHAAMYLASE"/>
</dbReference>
<dbReference type="InterPro" id="IPR006048">
    <property type="entry name" value="A-amylase/branching_C"/>
</dbReference>
<evidence type="ECO:0000256" key="3">
    <source>
        <dbReference type="ARBA" id="ARBA00008061"/>
    </source>
</evidence>
<proteinExistence type="inferred from homology"/>
<keyword evidence="8" id="KW-0106">Calcium</keyword>
<protein>
    <recommendedName>
        <fullName evidence="5 12">Alpha-amylase</fullName>
        <ecNumber evidence="4 12">3.2.1.1</ecNumber>
    </recommendedName>
</protein>
<dbReference type="Gene3D" id="3.20.20.80">
    <property type="entry name" value="Glycosidases"/>
    <property type="match status" value="1"/>
</dbReference>
<evidence type="ECO:0000256" key="1">
    <source>
        <dbReference type="ARBA" id="ARBA00000548"/>
    </source>
</evidence>
<feature type="domain" description="Alpha-amylase C-terminal" evidence="14">
    <location>
        <begin position="388"/>
        <end position="474"/>
    </location>
</feature>
<keyword evidence="13" id="KW-0732">Signal</keyword>
<dbReference type="Pfam" id="PF02806">
    <property type="entry name" value="Alpha-amylase_C"/>
    <property type="match status" value="1"/>
</dbReference>
<evidence type="ECO:0000256" key="10">
    <source>
        <dbReference type="ARBA" id="ARBA00023295"/>
    </source>
</evidence>
<accession>A0ABP4SSN0</accession>
<comment type="caution">
    <text evidence="16">The sequence shown here is derived from an EMBL/GenBank/DDBJ whole genome shotgun (WGS) entry which is preliminary data.</text>
</comment>
<evidence type="ECO:0000256" key="13">
    <source>
        <dbReference type="SAM" id="SignalP"/>
    </source>
</evidence>
<dbReference type="InterPro" id="IPR013780">
    <property type="entry name" value="Glyco_hydro_b"/>
</dbReference>
<dbReference type="InterPro" id="IPR006047">
    <property type="entry name" value="GH13_cat_dom"/>
</dbReference>
<evidence type="ECO:0000256" key="9">
    <source>
        <dbReference type="ARBA" id="ARBA00023277"/>
    </source>
</evidence>
<dbReference type="InterPro" id="IPR031319">
    <property type="entry name" value="A-amylase_C"/>
</dbReference>
<keyword evidence="7 12" id="KW-0378">Hydrolase</keyword>
<evidence type="ECO:0000256" key="11">
    <source>
        <dbReference type="RuleBase" id="RU003615"/>
    </source>
</evidence>
<evidence type="ECO:0000256" key="4">
    <source>
        <dbReference type="ARBA" id="ARBA00012595"/>
    </source>
</evidence>
<evidence type="ECO:0000256" key="8">
    <source>
        <dbReference type="ARBA" id="ARBA00022837"/>
    </source>
</evidence>
<name>A0ABP4SSN0_9ACTN</name>
<dbReference type="CDD" id="cd11317">
    <property type="entry name" value="AmyAc_bac_euk_AmyA"/>
    <property type="match status" value="1"/>
</dbReference>
<comment type="cofactor">
    <cofactor evidence="2">
        <name>Ca(2+)</name>
        <dbReference type="ChEBI" id="CHEBI:29108"/>
    </cofactor>
</comment>
<reference evidence="17" key="1">
    <citation type="journal article" date="2019" name="Int. J. Syst. Evol. Microbiol.">
        <title>The Global Catalogue of Microorganisms (GCM) 10K type strain sequencing project: providing services to taxonomists for standard genome sequencing and annotation.</title>
        <authorList>
            <consortium name="The Broad Institute Genomics Platform"/>
            <consortium name="The Broad Institute Genome Sequencing Center for Infectious Disease"/>
            <person name="Wu L."/>
            <person name="Ma J."/>
        </authorList>
    </citation>
    <scope>NUCLEOTIDE SEQUENCE [LARGE SCALE GENOMIC DNA]</scope>
    <source>
        <strain evidence="17">JCM 14307</strain>
    </source>
</reference>
<feature type="signal peptide" evidence="13">
    <location>
        <begin position="1"/>
        <end position="24"/>
    </location>
</feature>
<dbReference type="InterPro" id="IPR006046">
    <property type="entry name" value="Alpha_amylase"/>
</dbReference>
<keyword evidence="17" id="KW-1185">Reference proteome</keyword>
<dbReference type="SUPFAM" id="SSF51011">
    <property type="entry name" value="Glycosyl hydrolase domain"/>
    <property type="match status" value="1"/>
</dbReference>
<feature type="domain" description="Glycosyl hydrolase family 13 catalytic" evidence="15">
    <location>
        <begin position="31"/>
        <end position="379"/>
    </location>
</feature>
<gene>
    <name evidence="16" type="ORF">GCM10009745_19830</name>
</gene>
<dbReference type="Pfam" id="PF00128">
    <property type="entry name" value="Alpha-amylase"/>
    <property type="match status" value="1"/>
</dbReference>
<dbReference type="EC" id="3.2.1.1" evidence="4 12"/>
<dbReference type="SMART" id="SM00642">
    <property type="entry name" value="Aamy"/>
    <property type="match status" value="1"/>
</dbReference>
<dbReference type="Proteomes" id="UP001500280">
    <property type="component" value="Unassembled WGS sequence"/>
</dbReference>
<evidence type="ECO:0000256" key="7">
    <source>
        <dbReference type="ARBA" id="ARBA00022801"/>
    </source>
</evidence>
<dbReference type="SMART" id="SM00632">
    <property type="entry name" value="Aamy_C"/>
    <property type="match status" value="1"/>
</dbReference>
<keyword evidence="6" id="KW-0479">Metal-binding</keyword>
<feature type="chain" id="PRO_5046063481" description="Alpha-amylase" evidence="13">
    <location>
        <begin position="25"/>
        <end position="476"/>
    </location>
</feature>
<dbReference type="EMBL" id="BAAANF010000006">
    <property type="protein sequence ID" value="GAA1676601.1"/>
    <property type="molecule type" value="Genomic_DNA"/>
</dbReference>
<dbReference type="InterPro" id="IPR017853">
    <property type="entry name" value="GH"/>
</dbReference>
<dbReference type="Gene3D" id="2.60.40.1180">
    <property type="entry name" value="Golgi alpha-mannosidase II"/>
    <property type="match status" value="1"/>
</dbReference>
<evidence type="ECO:0000313" key="16">
    <source>
        <dbReference type="EMBL" id="GAA1676601.1"/>
    </source>
</evidence>